<keyword evidence="2" id="KW-1185">Reference proteome</keyword>
<name>A0A284R7A3_ARMOS</name>
<evidence type="ECO:0000313" key="2">
    <source>
        <dbReference type="Proteomes" id="UP000219338"/>
    </source>
</evidence>
<protein>
    <submittedName>
        <fullName evidence="1">Uncharacterized protein</fullName>
    </submittedName>
</protein>
<dbReference type="Proteomes" id="UP000219338">
    <property type="component" value="Unassembled WGS sequence"/>
</dbReference>
<evidence type="ECO:0000313" key="1">
    <source>
        <dbReference type="EMBL" id="SJL04582.1"/>
    </source>
</evidence>
<dbReference type="EMBL" id="FUEG01000005">
    <property type="protein sequence ID" value="SJL04582.1"/>
    <property type="molecule type" value="Genomic_DNA"/>
</dbReference>
<sequence length="246" mass="27130">MSSIVLPSRGQCIQITDNSQPCQCLWFFPPESLLLDQNICGHCGHGIHAHADYVSPFVNHYPANQCAAYAQTTHMMQFCTCGTQFFEHVGTYNSYHIPEPWTVLRYFNSDNNDPPLGITSSGYSNGANSPFSPTTTSSSNYSTAMFSGDATDIPFTPAYMPSPSPNVNPSYPYGDTVIFTPTPQPVVQLAIPQIEAHARSEVENSYGVQYQDDDFSVNVQDSRTRFHQGYPYSAAHGTEAWAGQLD</sequence>
<dbReference type="OrthoDB" id="2934111at2759"/>
<dbReference type="OMA" id="HIPEPWT"/>
<proteinExistence type="predicted"/>
<organism evidence="1 2">
    <name type="scientific">Armillaria ostoyae</name>
    <name type="common">Armillaria root rot fungus</name>
    <dbReference type="NCBI Taxonomy" id="47428"/>
    <lineage>
        <taxon>Eukaryota</taxon>
        <taxon>Fungi</taxon>
        <taxon>Dikarya</taxon>
        <taxon>Basidiomycota</taxon>
        <taxon>Agaricomycotina</taxon>
        <taxon>Agaricomycetes</taxon>
        <taxon>Agaricomycetidae</taxon>
        <taxon>Agaricales</taxon>
        <taxon>Marasmiineae</taxon>
        <taxon>Physalacriaceae</taxon>
        <taxon>Armillaria</taxon>
    </lineage>
</organism>
<accession>A0A284R7A3</accession>
<dbReference type="AlphaFoldDB" id="A0A284R7A3"/>
<gene>
    <name evidence="1" type="ORF">ARMOST_07949</name>
</gene>
<reference evidence="2" key="1">
    <citation type="journal article" date="2017" name="Nat. Ecol. Evol.">
        <title>Genome expansion and lineage-specific genetic innovations in the forest pathogenic fungi Armillaria.</title>
        <authorList>
            <person name="Sipos G."/>
            <person name="Prasanna A.N."/>
            <person name="Walter M.C."/>
            <person name="O'Connor E."/>
            <person name="Balint B."/>
            <person name="Krizsan K."/>
            <person name="Kiss B."/>
            <person name="Hess J."/>
            <person name="Varga T."/>
            <person name="Slot J."/>
            <person name="Riley R."/>
            <person name="Boka B."/>
            <person name="Rigling D."/>
            <person name="Barry K."/>
            <person name="Lee J."/>
            <person name="Mihaltcheva S."/>
            <person name="LaButti K."/>
            <person name="Lipzen A."/>
            <person name="Waldron R."/>
            <person name="Moloney N.M."/>
            <person name="Sperisen C."/>
            <person name="Kredics L."/>
            <person name="Vagvoelgyi C."/>
            <person name="Patrignani A."/>
            <person name="Fitzpatrick D."/>
            <person name="Nagy I."/>
            <person name="Doyle S."/>
            <person name="Anderson J.B."/>
            <person name="Grigoriev I.V."/>
            <person name="Gueldener U."/>
            <person name="Muensterkoetter M."/>
            <person name="Nagy L.G."/>
        </authorList>
    </citation>
    <scope>NUCLEOTIDE SEQUENCE [LARGE SCALE GENOMIC DNA]</scope>
    <source>
        <strain evidence="2">C18/9</strain>
    </source>
</reference>